<evidence type="ECO:0000256" key="9">
    <source>
        <dbReference type="ARBA" id="ARBA00022840"/>
    </source>
</evidence>
<dbReference type="FunFam" id="3.40.50.800:FF:000001">
    <property type="entry name" value="Threonine--tRNA ligase"/>
    <property type="match status" value="1"/>
</dbReference>
<evidence type="ECO:0000256" key="10">
    <source>
        <dbReference type="ARBA" id="ARBA00022884"/>
    </source>
</evidence>
<evidence type="ECO:0000256" key="4">
    <source>
        <dbReference type="ARBA" id="ARBA00022555"/>
    </source>
</evidence>
<dbReference type="InterPro" id="IPR002320">
    <property type="entry name" value="Thr-tRNA-ligase_IIa"/>
</dbReference>
<dbReference type="GO" id="GO:0000049">
    <property type="term" value="F:tRNA binding"/>
    <property type="evidence" value="ECO:0007669"/>
    <property type="project" value="UniProtKB-KW"/>
</dbReference>
<dbReference type="PROSITE" id="PS50862">
    <property type="entry name" value="AA_TRNA_LIGASE_II"/>
    <property type="match status" value="1"/>
</dbReference>
<keyword evidence="10 14" id="KW-0694">RNA-binding</keyword>
<evidence type="ECO:0000256" key="7">
    <source>
        <dbReference type="ARBA" id="ARBA00022741"/>
    </source>
</evidence>
<keyword evidence="5 14" id="KW-0436">Ligase</keyword>
<dbReference type="Pfam" id="PF07973">
    <property type="entry name" value="tRNA_SAD"/>
    <property type="match status" value="1"/>
</dbReference>
<dbReference type="InParanoid" id="F5YAN6"/>
<dbReference type="STRING" id="545695.TREAZ_1969"/>
<dbReference type="CDD" id="cd00860">
    <property type="entry name" value="ThrRS_anticodon"/>
    <property type="match status" value="1"/>
</dbReference>
<evidence type="ECO:0000259" key="15">
    <source>
        <dbReference type="PROSITE" id="PS50862"/>
    </source>
</evidence>
<keyword evidence="8 14" id="KW-0862">Zinc</keyword>
<evidence type="ECO:0000256" key="2">
    <source>
        <dbReference type="ARBA" id="ARBA00008226"/>
    </source>
</evidence>
<keyword evidence="9 14" id="KW-0067">ATP-binding</keyword>
<dbReference type="Gene3D" id="3.30.54.20">
    <property type="match status" value="1"/>
</dbReference>
<dbReference type="HOGENOM" id="CLU_008554_0_1_12"/>
<dbReference type="InterPro" id="IPR018163">
    <property type="entry name" value="Thr/Ala-tRNA-synth_IIc_edit"/>
</dbReference>
<dbReference type="SUPFAM" id="SSF52954">
    <property type="entry name" value="Class II aaRS ABD-related"/>
    <property type="match status" value="1"/>
</dbReference>
<protein>
    <recommendedName>
        <fullName evidence="14">Threonine--tRNA ligase</fullName>
        <ecNumber evidence="14">6.1.1.3</ecNumber>
    </recommendedName>
    <alternativeName>
        <fullName evidence="14">Threonyl-tRNA synthetase</fullName>
        <shortName evidence="14">ThrRS</shortName>
    </alternativeName>
</protein>
<dbReference type="InterPro" id="IPR002314">
    <property type="entry name" value="aa-tRNA-synt_IIb"/>
</dbReference>
<keyword evidence="3 14" id="KW-0963">Cytoplasm</keyword>
<feature type="domain" description="Aminoacyl-transfer RNA synthetases class-II family profile" evidence="15">
    <location>
        <begin position="194"/>
        <end position="487"/>
    </location>
</feature>
<dbReference type="eggNOG" id="COG0441">
    <property type="taxonomic scope" value="Bacteria"/>
</dbReference>
<keyword evidence="17" id="KW-1185">Reference proteome</keyword>
<dbReference type="InterPro" id="IPR047246">
    <property type="entry name" value="ThrRS_anticodon"/>
</dbReference>
<dbReference type="Gene3D" id="3.40.50.800">
    <property type="entry name" value="Anticodon-binding domain"/>
    <property type="match status" value="1"/>
</dbReference>
<dbReference type="FunFam" id="3.30.930.10:FF:000019">
    <property type="entry name" value="Threonine--tRNA ligase"/>
    <property type="match status" value="1"/>
</dbReference>
<evidence type="ECO:0000313" key="16">
    <source>
        <dbReference type="EMBL" id="AEF82490.1"/>
    </source>
</evidence>
<dbReference type="FunFam" id="3.30.980.10:FF:000005">
    <property type="entry name" value="Threonyl-tRNA synthetase, mitochondrial"/>
    <property type="match status" value="1"/>
</dbReference>
<dbReference type="SMART" id="SM00863">
    <property type="entry name" value="tRNA_SAD"/>
    <property type="match status" value="1"/>
</dbReference>
<evidence type="ECO:0000313" key="17">
    <source>
        <dbReference type="Proteomes" id="UP000009222"/>
    </source>
</evidence>
<evidence type="ECO:0000256" key="12">
    <source>
        <dbReference type="ARBA" id="ARBA00023146"/>
    </source>
</evidence>
<keyword evidence="7 14" id="KW-0547">Nucleotide-binding</keyword>
<organism evidence="16 17">
    <name type="scientific">Leadbettera azotonutricia (strain ATCC BAA-888 / DSM 13862 / ZAS-9)</name>
    <name type="common">Treponema azotonutricium</name>
    <dbReference type="NCBI Taxonomy" id="545695"/>
    <lineage>
        <taxon>Bacteria</taxon>
        <taxon>Pseudomonadati</taxon>
        <taxon>Spirochaetota</taxon>
        <taxon>Spirochaetia</taxon>
        <taxon>Spirochaetales</taxon>
        <taxon>Breznakiellaceae</taxon>
        <taxon>Leadbettera</taxon>
    </lineage>
</organism>
<evidence type="ECO:0000256" key="14">
    <source>
        <dbReference type="HAMAP-Rule" id="MF_00184"/>
    </source>
</evidence>
<evidence type="ECO:0000256" key="1">
    <source>
        <dbReference type="ARBA" id="ARBA00004496"/>
    </source>
</evidence>
<dbReference type="Gene3D" id="3.30.930.10">
    <property type="entry name" value="Bira Bifunctional Protein, Domain 2"/>
    <property type="match status" value="1"/>
</dbReference>
<evidence type="ECO:0000256" key="6">
    <source>
        <dbReference type="ARBA" id="ARBA00022723"/>
    </source>
</evidence>
<comment type="subunit">
    <text evidence="14">Homodimer.</text>
</comment>
<dbReference type="Pfam" id="PF00587">
    <property type="entry name" value="tRNA-synt_2b"/>
    <property type="match status" value="1"/>
</dbReference>
<comment type="catalytic activity">
    <reaction evidence="13 14">
        <text>tRNA(Thr) + L-threonine + ATP = L-threonyl-tRNA(Thr) + AMP + diphosphate + H(+)</text>
        <dbReference type="Rhea" id="RHEA:24624"/>
        <dbReference type="Rhea" id="RHEA-COMP:9670"/>
        <dbReference type="Rhea" id="RHEA-COMP:9704"/>
        <dbReference type="ChEBI" id="CHEBI:15378"/>
        <dbReference type="ChEBI" id="CHEBI:30616"/>
        <dbReference type="ChEBI" id="CHEBI:33019"/>
        <dbReference type="ChEBI" id="CHEBI:57926"/>
        <dbReference type="ChEBI" id="CHEBI:78442"/>
        <dbReference type="ChEBI" id="CHEBI:78534"/>
        <dbReference type="ChEBI" id="CHEBI:456215"/>
        <dbReference type="EC" id="6.1.1.3"/>
    </reaction>
</comment>
<dbReference type="Proteomes" id="UP000009222">
    <property type="component" value="Chromosome"/>
</dbReference>
<dbReference type="SUPFAM" id="SSF55186">
    <property type="entry name" value="ThrRS/AlaRS common domain"/>
    <property type="match status" value="1"/>
</dbReference>
<dbReference type="GO" id="GO:0046872">
    <property type="term" value="F:metal ion binding"/>
    <property type="evidence" value="ECO:0007669"/>
    <property type="project" value="UniProtKB-KW"/>
</dbReference>
<keyword evidence="12 14" id="KW-0030">Aminoacyl-tRNA synthetase</keyword>
<evidence type="ECO:0000256" key="3">
    <source>
        <dbReference type="ARBA" id="ARBA00022490"/>
    </source>
</evidence>
<keyword evidence="4 14" id="KW-0820">tRNA-binding</keyword>
<dbReference type="Gene3D" id="3.30.980.10">
    <property type="entry name" value="Threonyl-trna Synthetase, Chain A, domain 2"/>
    <property type="match status" value="1"/>
</dbReference>
<sequence>MPEQNQKPGSSEKLETIRHSVSHIMAQAVTRLFPGTKVAIGPSIDDGFYYDFLLPKPIQAEDLPAIEAEMKKIIDSRQDFVRLEVSRDEALKRFAGEEFKTELIKELPASETISIYENKDADGKIVWADFCRGPHVANTREINSAAFKLMNIAGAYWRGDEKNAMLTRVYGTAWENPKDLKAYLAFLAEVEKRDHRRVGKDMDLYSIHEEAGAGLIYWHPNGGRMRVAIEDFWRKEHYRNGYEILYTPHIGKSWLWETSGHLGFYKGNMYSPMQIDNQDYIIKPMNCPFHIMIYKNKGRSYRDLPLRWAELGTVYRYERSGVLHGLLRVRGFTQDDAHIFCTPEQMESEIREVLRFSLWIWKIFGFKEIKAYLATKPAESVGEQSRWDAALESLRKAVDAEGMAYEIDEGGGAFYGPKIDLKILDALGREWQMTTIQFDFNEPERFDMTYVDADGQHKRPYMVHRALLGSLERFFGVLIEHFGGAFPVWIAPEQIAVIPVAETFNDYAKKVAAELKARDLRVTTELDDGRLNAKIRDCQNRKIPYMLVVGEKEAGEGTVSIRRRDGQPAAAPTMKIADFADYAVKKVETRDLGL</sequence>
<comment type="subcellular location">
    <subcellularLocation>
        <location evidence="1 14">Cytoplasm</location>
    </subcellularLocation>
</comment>
<proteinExistence type="inferred from homology"/>
<dbReference type="GO" id="GO:0006435">
    <property type="term" value="P:threonyl-tRNA aminoacylation"/>
    <property type="evidence" value="ECO:0007669"/>
    <property type="project" value="UniProtKB-UniRule"/>
</dbReference>
<feature type="binding site" evidence="14">
    <location>
        <position position="338"/>
    </location>
    <ligand>
        <name>Zn(2+)</name>
        <dbReference type="ChEBI" id="CHEBI:29105"/>
        <note>catalytic</note>
    </ligand>
</feature>
<dbReference type="GO" id="GO:0005524">
    <property type="term" value="F:ATP binding"/>
    <property type="evidence" value="ECO:0007669"/>
    <property type="project" value="UniProtKB-UniRule"/>
</dbReference>
<dbReference type="HAMAP" id="MF_00184">
    <property type="entry name" value="Thr_tRNA_synth"/>
    <property type="match status" value="1"/>
</dbReference>
<dbReference type="KEGG" id="taz:TREAZ_1969"/>
<keyword evidence="11 14" id="KW-0648">Protein biosynthesis</keyword>
<dbReference type="EMBL" id="CP001841">
    <property type="protein sequence ID" value="AEF82490.1"/>
    <property type="molecule type" value="Genomic_DNA"/>
</dbReference>
<dbReference type="Pfam" id="PF03129">
    <property type="entry name" value="HGTP_anticodon"/>
    <property type="match status" value="1"/>
</dbReference>
<evidence type="ECO:0000256" key="13">
    <source>
        <dbReference type="ARBA" id="ARBA00049515"/>
    </source>
</evidence>
<dbReference type="InterPro" id="IPR012947">
    <property type="entry name" value="tRNA_SAD"/>
</dbReference>
<feature type="binding site" evidence="14">
    <location>
        <position position="464"/>
    </location>
    <ligand>
        <name>Zn(2+)</name>
        <dbReference type="ChEBI" id="CHEBI:29105"/>
        <note>catalytic</note>
    </ligand>
</feature>
<dbReference type="InterPro" id="IPR045864">
    <property type="entry name" value="aa-tRNA-synth_II/BPL/LPL"/>
</dbReference>
<dbReference type="SUPFAM" id="SSF55681">
    <property type="entry name" value="Class II aaRS and biotin synthetases"/>
    <property type="match status" value="1"/>
</dbReference>
<dbReference type="InterPro" id="IPR004154">
    <property type="entry name" value="Anticodon-bd"/>
</dbReference>
<dbReference type="GO" id="GO:0005737">
    <property type="term" value="C:cytoplasm"/>
    <property type="evidence" value="ECO:0007669"/>
    <property type="project" value="UniProtKB-SubCell"/>
</dbReference>
<comment type="similarity">
    <text evidence="2 14">Belongs to the class-II aminoacyl-tRNA synthetase family.</text>
</comment>
<dbReference type="InterPro" id="IPR033728">
    <property type="entry name" value="ThrRS_core"/>
</dbReference>
<evidence type="ECO:0000256" key="11">
    <source>
        <dbReference type="ARBA" id="ARBA00022917"/>
    </source>
</evidence>
<reference evidence="17" key="1">
    <citation type="submission" date="2009-12" db="EMBL/GenBank/DDBJ databases">
        <title>Complete sequence of Treponema azotonutricium strain ZAS-9.</title>
        <authorList>
            <person name="Tetu S.G."/>
            <person name="Matson E."/>
            <person name="Ren Q."/>
            <person name="Seshadri R."/>
            <person name="Elbourne L."/>
            <person name="Hassan K.A."/>
            <person name="Durkin A."/>
            <person name="Radune D."/>
            <person name="Mohamoud Y."/>
            <person name="Shay R."/>
            <person name="Jin S."/>
            <person name="Zhang X."/>
            <person name="Lucey K."/>
            <person name="Ballor N.R."/>
            <person name="Ottesen E."/>
            <person name="Rosenthal R."/>
            <person name="Allen A."/>
            <person name="Leadbetter J.R."/>
            <person name="Paulsen I.T."/>
        </authorList>
    </citation>
    <scope>NUCLEOTIDE SEQUENCE [LARGE SCALE GENOMIC DNA]</scope>
    <source>
        <strain evidence="17">ATCC BAA-888 / DSM 13862 / ZAS-9</strain>
    </source>
</reference>
<dbReference type="AlphaFoldDB" id="F5YAN6"/>
<dbReference type="PANTHER" id="PTHR11451">
    <property type="entry name" value="THREONINE-TRNA LIGASE"/>
    <property type="match status" value="1"/>
</dbReference>
<comment type="caution">
    <text evidence="14">Lacks conserved residue(s) required for the propagation of feature annotation.</text>
</comment>
<accession>F5YAN6</accession>
<dbReference type="OrthoDB" id="9802304at2"/>
<dbReference type="NCBIfam" id="TIGR00418">
    <property type="entry name" value="thrS"/>
    <property type="match status" value="1"/>
</dbReference>
<dbReference type="RefSeq" id="WP_015710068.1">
    <property type="nucleotide sequence ID" value="NC_015577.1"/>
</dbReference>
<dbReference type="InterPro" id="IPR036621">
    <property type="entry name" value="Anticodon-bd_dom_sf"/>
</dbReference>
<evidence type="ECO:0000256" key="8">
    <source>
        <dbReference type="ARBA" id="ARBA00022833"/>
    </source>
</evidence>
<dbReference type="FunCoup" id="F5YAN6">
    <property type="interactions" value="429"/>
</dbReference>
<dbReference type="GO" id="GO:0004829">
    <property type="term" value="F:threonine-tRNA ligase activity"/>
    <property type="evidence" value="ECO:0007669"/>
    <property type="project" value="UniProtKB-UniRule"/>
</dbReference>
<dbReference type="InterPro" id="IPR006195">
    <property type="entry name" value="aa-tRNA-synth_II"/>
</dbReference>
<reference evidence="16 17" key="2">
    <citation type="journal article" date="2011" name="ISME J.">
        <title>RNA-seq reveals cooperative metabolic interactions between two termite-gut spirochete species in co-culture.</title>
        <authorList>
            <person name="Rosenthal A.Z."/>
            <person name="Matson E.G."/>
            <person name="Eldar A."/>
            <person name="Leadbetter J.R."/>
        </authorList>
    </citation>
    <scope>NUCLEOTIDE SEQUENCE [LARGE SCALE GENOMIC DNA]</scope>
    <source>
        <strain evidence="17">ATCC BAA-888 / DSM 13862 / ZAS-9</strain>
    </source>
</reference>
<name>F5YAN6_LEAAZ</name>
<feature type="binding site" evidence="14">
    <location>
        <position position="287"/>
    </location>
    <ligand>
        <name>Zn(2+)</name>
        <dbReference type="ChEBI" id="CHEBI:29105"/>
        <note>catalytic</note>
    </ligand>
</feature>
<evidence type="ECO:0000256" key="5">
    <source>
        <dbReference type="ARBA" id="ARBA00022598"/>
    </source>
</evidence>
<dbReference type="EC" id="6.1.1.3" evidence="14"/>
<keyword evidence="6 14" id="KW-0479">Metal-binding</keyword>
<comment type="cofactor">
    <cofactor evidence="14">
        <name>Zn(2+)</name>
        <dbReference type="ChEBI" id="CHEBI:29105"/>
    </cofactor>
    <text evidence="14">Binds 1 zinc ion per subunit.</text>
</comment>
<dbReference type="PRINTS" id="PR01047">
    <property type="entry name" value="TRNASYNTHTHR"/>
</dbReference>
<dbReference type="PANTHER" id="PTHR11451:SF44">
    <property type="entry name" value="THREONINE--TRNA LIGASE, CHLOROPLASTIC_MITOCHONDRIAL 2"/>
    <property type="match status" value="1"/>
</dbReference>
<dbReference type="CDD" id="cd00771">
    <property type="entry name" value="ThrRS_core"/>
    <property type="match status" value="1"/>
</dbReference>
<gene>
    <name evidence="14 16" type="primary">thrS</name>
    <name evidence="16" type="ordered locus">TREAZ_1969</name>
</gene>